<protein>
    <recommendedName>
        <fullName evidence="2">Atos-like conserved domain-containing protein</fullName>
    </recommendedName>
</protein>
<keyword evidence="4" id="KW-1185">Reference proteome</keyword>
<comment type="caution">
    <text evidence="3">The sequence shown here is derived from an EMBL/GenBank/DDBJ whole genome shotgun (WGS) entry which is preliminary data.</text>
</comment>
<dbReference type="AlphaFoldDB" id="A0ABD6ECX1"/>
<proteinExistence type="predicted"/>
<dbReference type="SMART" id="SM01177">
    <property type="entry name" value="DUF4210"/>
    <property type="match status" value="1"/>
</dbReference>
<sequence>MELGSELVRMVMESRGGTITAMALAESEHIISMGVPLSVHTLVAHENCLQNGGQCENAVLIEIWTVKLNRHCLHEEKPLEPVFLKNAVRSHLYFSQLNSWITNNGGRLPSKTVCTYRLSVNEVSHSDNAFIESHTFPTARCSPTSSITVTVTWKKRASAPQLIPCASISSDHPNRFSKEDWILPTESLSRSVSSTSLSSVTSTSPHFFLSLDDESGHHHIENLSPAGDSTRSHGVTPSSSPEFNSYTQHISFSSRVQRHSRGKTSRRHDSVSPSSPPRKKYSHERNESITSTNDDHHLVDSPTDPLIDGLLVSPNESDVVPNEHLIGHQKVVIESTEVENLAEFLATSSTISPLVSSTGNPTINAPVSPSTVQISRRETRPRRSFIASALRYMSSAPVSFNKITGLPLNSSPAPLTRNERSFTKKRFASVTSGDDDSSASDNEGLFMARSAPTTNGLLCNFEESALNGRLEPLAALDGFQLQLTASGHRRCLPHITLPVTTFFFNISEDDAPSPYLGHCSLDSLGRKGYRIPKRGTIQATLFNPQGTIVRIFVVRFDVTQMPPSSRTFIRQRTFFMRPDCSLNDAKRSWLRYLIHIR</sequence>
<dbReference type="InterPro" id="IPR051506">
    <property type="entry name" value="ATOS_Transcription_Regulators"/>
</dbReference>
<evidence type="ECO:0000313" key="3">
    <source>
        <dbReference type="EMBL" id="MFH4974347.1"/>
    </source>
</evidence>
<feature type="compositionally biased region" description="Basic and acidic residues" evidence="1">
    <location>
        <begin position="283"/>
        <end position="299"/>
    </location>
</feature>
<reference evidence="3 4" key="1">
    <citation type="submission" date="2024-08" db="EMBL/GenBank/DDBJ databases">
        <title>Gnathostoma spinigerum genome.</title>
        <authorList>
            <person name="Gonzalez-Bertolin B."/>
            <person name="Monzon S."/>
            <person name="Zaballos A."/>
            <person name="Jimenez P."/>
            <person name="Dekumyoy P."/>
            <person name="Varona S."/>
            <person name="Cuesta I."/>
            <person name="Sumanam S."/>
            <person name="Adisakwattana P."/>
            <person name="Gasser R.B."/>
            <person name="Hernandez-Gonzalez A."/>
            <person name="Young N.D."/>
            <person name="Perteguer M.J."/>
        </authorList>
    </citation>
    <scope>NUCLEOTIDE SEQUENCE [LARGE SCALE GENOMIC DNA]</scope>
    <source>
        <strain evidence="3">AL3</strain>
        <tissue evidence="3">Liver</tissue>
    </source>
</reference>
<dbReference type="EMBL" id="JBGFUD010000356">
    <property type="protein sequence ID" value="MFH4974347.1"/>
    <property type="molecule type" value="Genomic_DNA"/>
</dbReference>
<dbReference type="PANTHER" id="PTHR13199:SF11">
    <property type="entry name" value="PROTEIN ATOSSA"/>
    <property type="match status" value="1"/>
</dbReference>
<evidence type="ECO:0000259" key="2">
    <source>
        <dbReference type="SMART" id="SM01177"/>
    </source>
</evidence>
<organism evidence="3 4">
    <name type="scientific">Gnathostoma spinigerum</name>
    <dbReference type="NCBI Taxonomy" id="75299"/>
    <lineage>
        <taxon>Eukaryota</taxon>
        <taxon>Metazoa</taxon>
        <taxon>Ecdysozoa</taxon>
        <taxon>Nematoda</taxon>
        <taxon>Chromadorea</taxon>
        <taxon>Rhabditida</taxon>
        <taxon>Spirurina</taxon>
        <taxon>Gnathostomatomorpha</taxon>
        <taxon>Gnathostomatoidea</taxon>
        <taxon>Gnathostomatidae</taxon>
        <taxon>Gnathostoma</taxon>
    </lineage>
</organism>
<dbReference type="PANTHER" id="PTHR13199">
    <property type="entry name" value="GH03947P"/>
    <property type="match status" value="1"/>
</dbReference>
<dbReference type="InterPro" id="IPR025261">
    <property type="entry name" value="Atos-like_cons_dom"/>
</dbReference>
<feature type="compositionally biased region" description="Polar residues" evidence="1">
    <location>
        <begin position="227"/>
        <end position="255"/>
    </location>
</feature>
<dbReference type="Proteomes" id="UP001608902">
    <property type="component" value="Unassembled WGS sequence"/>
</dbReference>
<feature type="compositionally biased region" description="Basic residues" evidence="1">
    <location>
        <begin position="256"/>
        <end position="266"/>
    </location>
</feature>
<accession>A0ABD6ECX1</accession>
<feature type="domain" description="Atos-like conserved" evidence="2">
    <location>
        <begin position="457"/>
        <end position="516"/>
    </location>
</feature>
<dbReference type="Pfam" id="PF13915">
    <property type="entry name" value="DUF4210"/>
    <property type="match status" value="1"/>
</dbReference>
<evidence type="ECO:0000313" key="4">
    <source>
        <dbReference type="Proteomes" id="UP001608902"/>
    </source>
</evidence>
<feature type="region of interest" description="Disordered" evidence="1">
    <location>
        <begin position="218"/>
        <end position="302"/>
    </location>
</feature>
<name>A0ABD6ECX1_9BILA</name>
<evidence type="ECO:0000256" key="1">
    <source>
        <dbReference type="SAM" id="MobiDB-lite"/>
    </source>
</evidence>
<gene>
    <name evidence="3" type="ORF">AB6A40_001056</name>
</gene>